<organism evidence="7 8">
    <name type="scientific">Leucobacter luti</name>
    <dbReference type="NCBI Taxonomy" id="340320"/>
    <lineage>
        <taxon>Bacteria</taxon>
        <taxon>Bacillati</taxon>
        <taxon>Actinomycetota</taxon>
        <taxon>Actinomycetes</taxon>
        <taxon>Micrococcales</taxon>
        <taxon>Microbacteriaceae</taxon>
        <taxon>Leucobacter</taxon>
    </lineage>
</organism>
<dbReference type="InterPro" id="IPR003593">
    <property type="entry name" value="AAA+_ATPase"/>
</dbReference>
<accession>A0A4R6S2A9</accession>
<dbReference type="Pfam" id="PF00005">
    <property type="entry name" value="ABC_tran"/>
    <property type="match status" value="1"/>
</dbReference>
<evidence type="ECO:0000256" key="1">
    <source>
        <dbReference type="ARBA" id="ARBA00005417"/>
    </source>
</evidence>
<keyword evidence="8" id="KW-1185">Reference proteome</keyword>
<dbReference type="InterPro" id="IPR015856">
    <property type="entry name" value="ABC_transpr_CbiO/EcfA_su"/>
</dbReference>
<evidence type="ECO:0000256" key="4">
    <source>
        <dbReference type="ARBA" id="ARBA00022840"/>
    </source>
</evidence>
<keyword evidence="4 7" id="KW-0067">ATP-binding</keyword>
<feature type="region of interest" description="Disordered" evidence="5">
    <location>
        <begin position="63"/>
        <end position="100"/>
    </location>
</feature>
<dbReference type="CDD" id="cd03225">
    <property type="entry name" value="ABC_cobalt_CbiO_domain1"/>
    <property type="match status" value="1"/>
</dbReference>
<dbReference type="GO" id="GO:0042626">
    <property type="term" value="F:ATPase-coupled transmembrane transporter activity"/>
    <property type="evidence" value="ECO:0007669"/>
    <property type="project" value="TreeGrafter"/>
</dbReference>
<reference evidence="7 8" key="1">
    <citation type="submission" date="2019-03" db="EMBL/GenBank/DDBJ databases">
        <title>Genomic analyses of the natural microbiome of Caenorhabditis elegans.</title>
        <authorList>
            <person name="Samuel B."/>
        </authorList>
    </citation>
    <scope>NUCLEOTIDE SEQUENCE [LARGE SCALE GENOMIC DNA]</scope>
    <source>
        <strain evidence="7 8">JUb18</strain>
    </source>
</reference>
<proteinExistence type="inferred from homology"/>
<dbReference type="PROSITE" id="PS00211">
    <property type="entry name" value="ABC_TRANSPORTER_1"/>
    <property type="match status" value="1"/>
</dbReference>
<dbReference type="SUPFAM" id="SSF52540">
    <property type="entry name" value="P-loop containing nucleoside triphosphate hydrolases"/>
    <property type="match status" value="1"/>
</dbReference>
<dbReference type="InterPro" id="IPR050095">
    <property type="entry name" value="ECF_ABC_transporter_ATP-bd"/>
</dbReference>
<keyword evidence="2" id="KW-0813">Transport</keyword>
<feature type="region of interest" description="Disordered" evidence="5">
    <location>
        <begin position="260"/>
        <end position="295"/>
    </location>
</feature>
<dbReference type="InterPro" id="IPR003439">
    <property type="entry name" value="ABC_transporter-like_ATP-bd"/>
</dbReference>
<dbReference type="GO" id="GO:0016887">
    <property type="term" value="F:ATP hydrolysis activity"/>
    <property type="evidence" value="ECO:0007669"/>
    <property type="project" value="InterPro"/>
</dbReference>
<gene>
    <name evidence="7" type="ORF">EDF62_1133</name>
</gene>
<comment type="similarity">
    <text evidence="1">Belongs to the ABC transporter superfamily.</text>
</comment>
<dbReference type="RefSeq" id="WP_133616287.1">
    <property type="nucleotide sequence ID" value="NZ_SNYA01000003.1"/>
</dbReference>
<evidence type="ECO:0000256" key="3">
    <source>
        <dbReference type="ARBA" id="ARBA00022741"/>
    </source>
</evidence>
<sequence length="295" mass="30746">MIEFRSTAVVAPGPEGDTTVLHPVSLTLTERRISIIGANGSGKSTLARLINGLVEPSAGTVRITPDRTEHSGAAPSIGRGHHAAGSTERGTAEAGPAAPLDTARDGAAVRRAVGFVFTDPAAQLIMPTVAEDIALSLRRRIRNKADRRAAALTALERFGLRELADRSVHTLSGGQKQLLAIATVLATDPAILVADEPTTLLDLRNSLRIGDLLFTLPQQLVIVTHDLELAARADRTLVVADGAVVFDGAPAEAIAHYRASVAEEPDTRAGTAPAADTHRAAAPNPDLPSAPEITP</sequence>
<dbReference type="PANTHER" id="PTHR43553">
    <property type="entry name" value="HEAVY METAL TRANSPORTER"/>
    <property type="match status" value="1"/>
</dbReference>
<comment type="caution">
    <text evidence="7">The sequence shown here is derived from an EMBL/GenBank/DDBJ whole genome shotgun (WGS) entry which is preliminary data.</text>
</comment>
<evidence type="ECO:0000313" key="7">
    <source>
        <dbReference type="EMBL" id="TDP93157.1"/>
    </source>
</evidence>
<protein>
    <submittedName>
        <fullName evidence="7">Biotin transport system ATP-binding protein</fullName>
    </submittedName>
</protein>
<dbReference type="Gene3D" id="3.40.50.300">
    <property type="entry name" value="P-loop containing nucleotide triphosphate hydrolases"/>
    <property type="match status" value="1"/>
</dbReference>
<feature type="compositionally biased region" description="Low complexity" evidence="5">
    <location>
        <begin position="269"/>
        <end position="283"/>
    </location>
</feature>
<dbReference type="InterPro" id="IPR027417">
    <property type="entry name" value="P-loop_NTPase"/>
</dbReference>
<evidence type="ECO:0000256" key="2">
    <source>
        <dbReference type="ARBA" id="ARBA00022448"/>
    </source>
</evidence>
<dbReference type="OrthoDB" id="9806471at2"/>
<dbReference type="PROSITE" id="PS50893">
    <property type="entry name" value="ABC_TRANSPORTER_2"/>
    <property type="match status" value="1"/>
</dbReference>
<dbReference type="AlphaFoldDB" id="A0A4R6S2A9"/>
<evidence type="ECO:0000313" key="8">
    <source>
        <dbReference type="Proteomes" id="UP000295601"/>
    </source>
</evidence>
<dbReference type="InterPro" id="IPR017871">
    <property type="entry name" value="ABC_transporter-like_CS"/>
</dbReference>
<evidence type="ECO:0000259" key="6">
    <source>
        <dbReference type="PROSITE" id="PS50893"/>
    </source>
</evidence>
<dbReference type="PANTHER" id="PTHR43553:SF24">
    <property type="entry name" value="ENERGY-COUPLING FACTOR TRANSPORTER ATP-BINDING PROTEIN ECFA1"/>
    <property type="match status" value="1"/>
</dbReference>
<dbReference type="SMART" id="SM00382">
    <property type="entry name" value="AAA"/>
    <property type="match status" value="1"/>
</dbReference>
<dbReference type="EMBL" id="SNYA01000003">
    <property type="protein sequence ID" value="TDP93157.1"/>
    <property type="molecule type" value="Genomic_DNA"/>
</dbReference>
<evidence type="ECO:0000256" key="5">
    <source>
        <dbReference type="SAM" id="MobiDB-lite"/>
    </source>
</evidence>
<feature type="domain" description="ABC transporter" evidence="6">
    <location>
        <begin position="2"/>
        <end position="266"/>
    </location>
</feature>
<dbReference type="Proteomes" id="UP000295601">
    <property type="component" value="Unassembled WGS sequence"/>
</dbReference>
<keyword evidence="3" id="KW-0547">Nucleotide-binding</keyword>
<name>A0A4R6S2A9_9MICO</name>
<dbReference type="GO" id="GO:0005524">
    <property type="term" value="F:ATP binding"/>
    <property type="evidence" value="ECO:0007669"/>
    <property type="project" value="UniProtKB-KW"/>
</dbReference>
<dbReference type="GO" id="GO:0043190">
    <property type="term" value="C:ATP-binding cassette (ABC) transporter complex"/>
    <property type="evidence" value="ECO:0007669"/>
    <property type="project" value="TreeGrafter"/>
</dbReference>